<dbReference type="EMBL" id="UIGI01000002">
    <property type="protein sequence ID" value="SUY92734.1"/>
    <property type="molecule type" value="Genomic_DNA"/>
</dbReference>
<reference evidence="2 3" key="1">
    <citation type="submission" date="2018-06" db="EMBL/GenBank/DDBJ databases">
        <authorList>
            <consortium name="Pathogen Informatics"/>
            <person name="Doyle S."/>
        </authorList>
    </citation>
    <scope>NUCLEOTIDE SEQUENCE [LARGE SCALE GENOMIC DNA]</scope>
    <source>
        <strain evidence="2 3">NCTC12119</strain>
    </source>
</reference>
<feature type="chain" id="PRO_5016938183" evidence="1">
    <location>
        <begin position="20"/>
        <end position="206"/>
    </location>
</feature>
<protein>
    <submittedName>
        <fullName evidence="2">Uncharacterized protein</fullName>
    </submittedName>
</protein>
<keyword evidence="1" id="KW-0732">Signal</keyword>
<dbReference type="RefSeq" id="WP_115631977.1">
    <property type="nucleotide sequence ID" value="NZ_UIGI01000002.1"/>
</dbReference>
<accession>A0A381KMY6</accession>
<evidence type="ECO:0000256" key="1">
    <source>
        <dbReference type="SAM" id="SignalP"/>
    </source>
</evidence>
<evidence type="ECO:0000313" key="2">
    <source>
        <dbReference type="EMBL" id="SUY92734.1"/>
    </source>
</evidence>
<organism evidence="2 3">
    <name type="scientific">Buttiauxella agrestis</name>
    <dbReference type="NCBI Taxonomy" id="82977"/>
    <lineage>
        <taxon>Bacteria</taxon>
        <taxon>Pseudomonadati</taxon>
        <taxon>Pseudomonadota</taxon>
        <taxon>Gammaproteobacteria</taxon>
        <taxon>Enterobacterales</taxon>
        <taxon>Enterobacteriaceae</taxon>
        <taxon>Buttiauxella</taxon>
    </lineage>
</organism>
<dbReference type="AlphaFoldDB" id="A0A381KMY6"/>
<name>A0A381KMY6_9ENTR</name>
<dbReference type="Proteomes" id="UP000255528">
    <property type="component" value="Unassembled WGS sequence"/>
</dbReference>
<sequence>MIKISLTFVALIICANASANTQCETLKNKSEKEQAYLDKSKNIFEVVSKGRLYFNNAPSNECKVKSLFLVPGDKVIGYSEYNGFTSVAYFKEDGDSVDGWLDTSQLKNTGLSNGPSGEEQMVFNMLPEIIAKNKLTSLPNKCLKFNLNDKDEKYYTTVVSRANGEECINNDVLPFTILVKRNTLEVYSNQGHASDEFRSLEPASSK</sequence>
<proteinExistence type="predicted"/>
<feature type="signal peptide" evidence="1">
    <location>
        <begin position="1"/>
        <end position="19"/>
    </location>
</feature>
<evidence type="ECO:0000313" key="3">
    <source>
        <dbReference type="Proteomes" id="UP000255528"/>
    </source>
</evidence>
<gene>
    <name evidence="2" type="ORF">NCTC12119_04763</name>
</gene>